<sequence length="60" mass="7343">MMSNALPKTDHTVKLNRNNIQITRRLSQMLHRRLNTRRKIKKKNIHQQEENRPRSENVLR</sequence>
<name>A0A9D4RKE6_DREPO</name>
<dbReference type="Proteomes" id="UP000828390">
    <property type="component" value="Unassembled WGS sequence"/>
</dbReference>
<feature type="compositionally biased region" description="Basic and acidic residues" evidence="1">
    <location>
        <begin position="46"/>
        <end position="60"/>
    </location>
</feature>
<reference evidence="2" key="2">
    <citation type="submission" date="2020-11" db="EMBL/GenBank/DDBJ databases">
        <authorList>
            <person name="McCartney M.A."/>
            <person name="Auch B."/>
            <person name="Kono T."/>
            <person name="Mallez S."/>
            <person name="Becker A."/>
            <person name="Gohl D.M."/>
            <person name="Silverstein K.A.T."/>
            <person name="Koren S."/>
            <person name="Bechman K.B."/>
            <person name="Herman A."/>
            <person name="Abrahante J.E."/>
            <person name="Garbe J."/>
        </authorList>
    </citation>
    <scope>NUCLEOTIDE SEQUENCE</scope>
    <source>
        <strain evidence="2">Duluth1</strain>
        <tissue evidence="2">Whole animal</tissue>
    </source>
</reference>
<evidence type="ECO:0000313" key="2">
    <source>
        <dbReference type="EMBL" id="KAH3872026.1"/>
    </source>
</evidence>
<protein>
    <submittedName>
        <fullName evidence="2">Uncharacterized protein</fullName>
    </submittedName>
</protein>
<evidence type="ECO:0000313" key="3">
    <source>
        <dbReference type="Proteomes" id="UP000828390"/>
    </source>
</evidence>
<comment type="caution">
    <text evidence="2">The sequence shown here is derived from an EMBL/GenBank/DDBJ whole genome shotgun (WGS) entry which is preliminary data.</text>
</comment>
<accession>A0A9D4RKE6</accession>
<proteinExistence type="predicted"/>
<organism evidence="2 3">
    <name type="scientific">Dreissena polymorpha</name>
    <name type="common">Zebra mussel</name>
    <name type="synonym">Mytilus polymorpha</name>
    <dbReference type="NCBI Taxonomy" id="45954"/>
    <lineage>
        <taxon>Eukaryota</taxon>
        <taxon>Metazoa</taxon>
        <taxon>Spiralia</taxon>
        <taxon>Lophotrochozoa</taxon>
        <taxon>Mollusca</taxon>
        <taxon>Bivalvia</taxon>
        <taxon>Autobranchia</taxon>
        <taxon>Heteroconchia</taxon>
        <taxon>Euheterodonta</taxon>
        <taxon>Imparidentia</taxon>
        <taxon>Neoheterodontei</taxon>
        <taxon>Myida</taxon>
        <taxon>Dreissenoidea</taxon>
        <taxon>Dreissenidae</taxon>
        <taxon>Dreissena</taxon>
    </lineage>
</organism>
<dbReference type="AlphaFoldDB" id="A0A9D4RKE6"/>
<keyword evidence="3" id="KW-1185">Reference proteome</keyword>
<gene>
    <name evidence="2" type="ORF">DPMN_035239</name>
</gene>
<reference evidence="2" key="1">
    <citation type="journal article" date="2019" name="bioRxiv">
        <title>The Genome of the Zebra Mussel, Dreissena polymorpha: A Resource for Invasive Species Research.</title>
        <authorList>
            <person name="McCartney M.A."/>
            <person name="Auch B."/>
            <person name="Kono T."/>
            <person name="Mallez S."/>
            <person name="Zhang Y."/>
            <person name="Obille A."/>
            <person name="Becker A."/>
            <person name="Abrahante J.E."/>
            <person name="Garbe J."/>
            <person name="Badalamenti J.P."/>
            <person name="Herman A."/>
            <person name="Mangelson H."/>
            <person name="Liachko I."/>
            <person name="Sullivan S."/>
            <person name="Sone E.D."/>
            <person name="Koren S."/>
            <person name="Silverstein K.A.T."/>
            <person name="Beckman K.B."/>
            <person name="Gohl D.M."/>
        </authorList>
    </citation>
    <scope>NUCLEOTIDE SEQUENCE</scope>
    <source>
        <strain evidence="2">Duluth1</strain>
        <tissue evidence="2">Whole animal</tissue>
    </source>
</reference>
<evidence type="ECO:0000256" key="1">
    <source>
        <dbReference type="SAM" id="MobiDB-lite"/>
    </source>
</evidence>
<feature type="compositionally biased region" description="Basic residues" evidence="1">
    <location>
        <begin position="35"/>
        <end position="45"/>
    </location>
</feature>
<feature type="region of interest" description="Disordered" evidence="1">
    <location>
        <begin position="35"/>
        <end position="60"/>
    </location>
</feature>
<dbReference type="EMBL" id="JAIWYP010000002">
    <property type="protein sequence ID" value="KAH3872026.1"/>
    <property type="molecule type" value="Genomic_DNA"/>
</dbReference>